<dbReference type="PROSITE" id="PS50887">
    <property type="entry name" value="GGDEF"/>
    <property type="match status" value="1"/>
</dbReference>
<dbReference type="SUPFAM" id="SSF55073">
    <property type="entry name" value="Nucleotide cyclase"/>
    <property type="match status" value="1"/>
</dbReference>
<evidence type="ECO:0000259" key="3">
    <source>
        <dbReference type="PROSITE" id="PS50112"/>
    </source>
</evidence>
<dbReference type="Proteomes" id="UP001169862">
    <property type="component" value="Unassembled WGS sequence"/>
</dbReference>
<proteinExistence type="predicted"/>
<comment type="cofactor">
    <cofactor evidence="1">
        <name>Mg(2+)</name>
        <dbReference type="ChEBI" id="CHEBI:18420"/>
    </cofactor>
</comment>
<evidence type="ECO:0000313" key="7">
    <source>
        <dbReference type="EMBL" id="MDO6454171.1"/>
    </source>
</evidence>
<comment type="caution">
    <text evidence="7">The sequence shown here is derived from an EMBL/GenBank/DDBJ whole genome shotgun (WGS) entry which is preliminary data.</text>
</comment>
<dbReference type="InterPro" id="IPR000160">
    <property type="entry name" value="GGDEF_dom"/>
</dbReference>
<dbReference type="InterPro" id="IPR001633">
    <property type="entry name" value="EAL_dom"/>
</dbReference>
<dbReference type="Pfam" id="PF13426">
    <property type="entry name" value="PAS_9"/>
    <property type="match status" value="1"/>
</dbReference>
<dbReference type="Gene3D" id="3.30.450.20">
    <property type="entry name" value="PAS domain"/>
    <property type="match status" value="1"/>
</dbReference>
<gene>
    <name evidence="7" type="ORF">Q4490_11425</name>
</gene>
<evidence type="ECO:0000313" key="8">
    <source>
        <dbReference type="Proteomes" id="UP001169862"/>
    </source>
</evidence>
<dbReference type="Pfam" id="PF00563">
    <property type="entry name" value="EAL"/>
    <property type="match status" value="1"/>
</dbReference>
<evidence type="ECO:0000256" key="2">
    <source>
        <dbReference type="SAM" id="Phobius"/>
    </source>
</evidence>
<dbReference type="SMART" id="SM00091">
    <property type="entry name" value="PAS"/>
    <property type="match status" value="1"/>
</dbReference>
<feature type="domain" description="GGDEF" evidence="6">
    <location>
        <begin position="461"/>
        <end position="599"/>
    </location>
</feature>
<protein>
    <submittedName>
        <fullName evidence="7">EAL domain-containing protein</fullName>
    </submittedName>
</protein>
<dbReference type="FunFam" id="3.30.70.270:FF:000001">
    <property type="entry name" value="Diguanylate cyclase domain protein"/>
    <property type="match status" value="1"/>
</dbReference>
<dbReference type="NCBIfam" id="TIGR00254">
    <property type="entry name" value="GGDEF"/>
    <property type="match status" value="1"/>
</dbReference>
<dbReference type="PROSITE" id="PS50112">
    <property type="entry name" value="PAS"/>
    <property type="match status" value="1"/>
</dbReference>
<evidence type="ECO:0000256" key="1">
    <source>
        <dbReference type="ARBA" id="ARBA00001946"/>
    </source>
</evidence>
<dbReference type="SUPFAM" id="SSF55785">
    <property type="entry name" value="PYP-like sensor domain (PAS domain)"/>
    <property type="match status" value="1"/>
</dbReference>
<dbReference type="InterPro" id="IPR035965">
    <property type="entry name" value="PAS-like_dom_sf"/>
</dbReference>
<dbReference type="InterPro" id="IPR035919">
    <property type="entry name" value="EAL_sf"/>
</dbReference>
<dbReference type="InterPro" id="IPR029787">
    <property type="entry name" value="Nucleotide_cyclase"/>
</dbReference>
<feature type="domain" description="PAS" evidence="3">
    <location>
        <begin position="302"/>
        <end position="350"/>
    </location>
</feature>
<dbReference type="CDD" id="cd01949">
    <property type="entry name" value="GGDEF"/>
    <property type="match status" value="1"/>
</dbReference>
<dbReference type="Gene3D" id="3.20.20.450">
    <property type="entry name" value="EAL domain"/>
    <property type="match status" value="1"/>
</dbReference>
<dbReference type="Pfam" id="PF13185">
    <property type="entry name" value="GAF_2"/>
    <property type="match status" value="1"/>
</dbReference>
<dbReference type="Gene3D" id="3.30.70.270">
    <property type="match status" value="1"/>
</dbReference>
<dbReference type="PANTHER" id="PTHR44757:SF2">
    <property type="entry name" value="BIOFILM ARCHITECTURE MAINTENANCE PROTEIN MBAA"/>
    <property type="match status" value="1"/>
</dbReference>
<dbReference type="InterPro" id="IPR003018">
    <property type="entry name" value="GAF"/>
</dbReference>
<evidence type="ECO:0000259" key="4">
    <source>
        <dbReference type="PROSITE" id="PS50113"/>
    </source>
</evidence>
<dbReference type="SMART" id="SM00065">
    <property type="entry name" value="GAF"/>
    <property type="match status" value="1"/>
</dbReference>
<dbReference type="InterPro" id="IPR043128">
    <property type="entry name" value="Rev_trsase/Diguanyl_cyclase"/>
</dbReference>
<dbReference type="InterPro" id="IPR012226">
    <property type="entry name" value="Diguanyl_cyclase/Pdiesterase"/>
</dbReference>
<keyword evidence="2" id="KW-1133">Transmembrane helix</keyword>
<dbReference type="SUPFAM" id="SSF55781">
    <property type="entry name" value="GAF domain-like"/>
    <property type="match status" value="1"/>
</dbReference>
<dbReference type="InterPro" id="IPR000700">
    <property type="entry name" value="PAS-assoc_C"/>
</dbReference>
<dbReference type="PANTHER" id="PTHR44757">
    <property type="entry name" value="DIGUANYLATE CYCLASE DGCP"/>
    <property type="match status" value="1"/>
</dbReference>
<dbReference type="SMART" id="SM00267">
    <property type="entry name" value="GGDEF"/>
    <property type="match status" value="1"/>
</dbReference>
<dbReference type="GO" id="GO:0003824">
    <property type="term" value="F:catalytic activity"/>
    <property type="evidence" value="ECO:0007669"/>
    <property type="project" value="UniProtKB-ARBA"/>
</dbReference>
<dbReference type="Gene3D" id="3.30.450.40">
    <property type="match status" value="1"/>
</dbReference>
<dbReference type="InterPro" id="IPR000014">
    <property type="entry name" value="PAS"/>
</dbReference>
<reference evidence="7" key="1">
    <citation type="submission" date="2023-07" db="EMBL/GenBank/DDBJ databases">
        <title>Genome content predicts the carbon catabolic preferences of heterotrophic bacteria.</title>
        <authorList>
            <person name="Gralka M."/>
        </authorList>
    </citation>
    <scope>NUCLEOTIDE SEQUENCE</scope>
    <source>
        <strain evidence="7">I2M16</strain>
    </source>
</reference>
<dbReference type="CDD" id="cd01948">
    <property type="entry name" value="EAL"/>
    <property type="match status" value="1"/>
</dbReference>
<dbReference type="EMBL" id="JAUOPG010000007">
    <property type="protein sequence ID" value="MDO6454171.1"/>
    <property type="molecule type" value="Genomic_DNA"/>
</dbReference>
<accession>A0AAW7XKB0</accession>
<feature type="transmembrane region" description="Helical" evidence="2">
    <location>
        <begin position="105"/>
        <end position="124"/>
    </location>
</feature>
<dbReference type="PROSITE" id="PS50113">
    <property type="entry name" value="PAC"/>
    <property type="match status" value="1"/>
</dbReference>
<dbReference type="SMART" id="SM00086">
    <property type="entry name" value="PAC"/>
    <property type="match status" value="1"/>
</dbReference>
<dbReference type="SMART" id="SM00052">
    <property type="entry name" value="EAL"/>
    <property type="match status" value="1"/>
</dbReference>
<dbReference type="AlphaFoldDB" id="A0AAW7XKB0"/>
<dbReference type="RefSeq" id="WP_303550667.1">
    <property type="nucleotide sequence ID" value="NZ_JAUOPG010000007.1"/>
</dbReference>
<dbReference type="SUPFAM" id="SSF141868">
    <property type="entry name" value="EAL domain-like"/>
    <property type="match status" value="1"/>
</dbReference>
<dbReference type="InterPro" id="IPR029016">
    <property type="entry name" value="GAF-like_dom_sf"/>
</dbReference>
<sequence length="863" mass="96959">MHRLFGIICTSHLPTAFTAISLVVLYGLVLWLPPLAAQASKTPEFAETSETLKQSGDIDLHRTQDIQSMSPDSLDDTDTSPEAANAIFNSGFRLSLEEGLQTDTVIKYMMIASSLLLLTGYWVWVLRREIRIRQLAEMREQGRSQVLESLSKATPLPDILMQIVRNVEHANPEMLCSILILNPETKQLTYGAAPSLPDFYNTAVEGLLIGDGIGSCGTAAFRGERVIAENLQTHPYWQEFKALTKKANLASCWSQPIIDSDGMVLGTFAIYHRTPMLPSKQEIQLIESYASLADIVITTHRIEKEIRIAATAFESNEGMLVTNADHIIIKVNQAFTRITGYSAEEAIGQSPDILNSRLNDTAQRSTLWQNINETGFWEGELWGRHKHGHEYPEHLSIRAVKDANGKITNYVATITDITLRKEAAEEIERLAFYDPLTQLPNRRLLLERLRQAVITSKRNGTTGALLFLDLDQFKTLNDTLGHSVGDTLLNEVAKRLSVCVRSHDTVARLGGDEFVIILENLNSNELHAGTQTEIITHKILDKLSTPYKLEQEDYTLSTSAGAALFHGDVSEVEELLKQADIAMYQAKKSGRNQLRFFDNDMQDAINIRVERERELEVAIAQKEFQLYFQVQVNDALKPIGAEALIRWIHPQRGLIPPVEFIPLAEETGLILPIGQWVLESACEQLDQWQDNPATQHLSISINVSAKQFHLDDFIEQVKSTIGRYRFPIERLKFELTEGLLLDDIEKAATRISQLGSLGIQVSLDDFGTGYSSLQYLKKLPLYQLKIDQSFVRDIPGGDRDVAIVRTIIAMTESLGLNVIAEGVENQQQLDCLIHEKCSHFQGYFFQKPIPVDEFTAFIQSTMK</sequence>
<name>A0AAW7XKB0_9GAMM</name>
<dbReference type="CDD" id="cd00130">
    <property type="entry name" value="PAS"/>
    <property type="match status" value="1"/>
</dbReference>
<evidence type="ECO:0000259" key="5">
    <source>
        <dbReference type="PROSITE" id="PS50883"/>
    </source>
</evidence>
<dbReference type="PIRSF" id="PIRSF005925">
    <property type="entry name" value="Dos"/>
    <property type="match status" value="1"/>
</dbReference>
<dbReference type="PROSITE" id="PS50883">
    <property type="entry name" value="EAL"/>
    <property type="match status" value="1"/>
</dbReference>
<dbReference type="NCBIfam" id="TIGR00229">
    <property type="entry name" value="sensory_box"/>
    <property type="match status" value="1"/>
</dbReference>
<organism evidence="7 8">
    <name type="scientific">Neptunomonas phycophila</name>
    <dbReference type="NCBI Taxonomy" id="1572645"/>
    <lineage>
        <taxon>Bacteria</taxon>
        <taxon>Pseudomonadati</taxon>
        <taxon>Pseudomonadota</taxon>
        <taxon>Gammaproteobacteria</taxon>
        <taxon>Oceanospirillales</taxon>
        <taxon>Oceanospirillaceae</taxon>
        <taxon>Neptunomonas</taxon>
    </lineage>
</organism>
<keyword evidence="2" id="KW-0472">Membrane</keyword>
<dbReference type="InterPro" id="IPR001610">
    <property type="entry name" value="PAC"/>
</dbReference>
<dbReference type="InterPro" id="IPR052155">
    <property type="entry name" value="Biofilm_reg_signaling"/>
</dbReference>
<dbReference type="Pfam" id="PF00990">
    <property type="entry name" value="GGDEF"/>
    <property type="match status" value="1"/>
</dbReference>
<evidence type="ECO:0000259" key="6">
    <source>
        <dbReference type="PROSITE" id="PS50887"/>
    </source>
</evidence>
<feature type="domain" description="PAC" evidence="4">
    <location>
        <begin position="377"/>
        <end position="429"/>
    </location>
</feature>
<feature type="transmembrane region" description="Helical" evidence="2">
    <location>
        <begin position="12"/>
        <end position="32"/>
    </location>
</feature>
<keyword evidence="2" id="KW-0812">Transmembrane</keyword>
<feature type="domain" description="EAL" evidence="5">
    <location>
        <begin position="608"/>
        <end position="862"/>
    </location>
</feature>